<dbReference type="PANTHER" id="PTHR33365">
    <property type="entry name" value="YALI0B05434P"/>
    <property type="match status" value="1"/>
</dbReference>
<reference evidence="5 6" key="1">
    <citation type="submission" date="2015-04" db="EMBL/GenBank/DDBJ databases">
        <authorList>
            <person name="Heijne W.H."/>
            <person name="Fedorova N.D."/>
            <person name="Nierman W.C."/>
            <person name="Vollebregt A.W."/>
            <person name="Zhao Z."/>
            <person name="Wu L."/>
            <person name="Kumar M."/>
            <person name="Stam H."/>
            <person name="van den Berg M.A."/>
            <person name="Pel H.J."/>
        </authorList>
    </citation>
    <scope>NUCLEOTIDE SEQUENCE [LARGE SCALE GENOMIC DNA]</scope>
    <source>
        <strain evidence="5 6">CBS 393.64</strain>
    </source>
</reference>
<protein>
    <recommendedName>
        <fullName evidence="7">Oxidase ustYa</fullName>
    </recommendedName>
</protein>
<evidence type="ECO:0000256" key="2">
    <source>
        <dbReference type="ARBA" id="ARBA00023002"/>
    </source>
</evidence>
<feature type="region of interest" description="Disordered" evidence="4">
    <location>
        <begin position="1"/>
        <end position="41"/>
    </location>
</feature>
<dbReference type="Proteomes" id="UP000053958">
    <property type="component" value="Unassembled WGS sequence"/>
</dbReference>
<comment type="similarity">
    <text evidence="3">Belongs to the ustYa family.</text>
</comment>
<dbReference type="EMBL" id="LASV01000415">
    <property type="protein sequence ID" value="KKA18821.1"/>
    <property type="molecule type" value="Genomic_DNA"/>
</dbReference>
<comment type="caution">
    <text evidence="5">The sequence shown here is derived from an EMBL/GenBank/DDBJ whole genome shotgun (WGS) entry which is preliminary data.</text>
</comment>
<evidence type="ECO:0000256" key="4">
    <source>
        <dbReference type="SAM" id="MobiDB-lite"/>
    </source>
</evidence>
<dbReference type="GeneID" id="25319489"/>
<dbReference type="RefSeq" id="XP_013325433.1">
    <property type="nucleotide sequence ID" value="XM_013469979.1"/>
</dbReference>
<keyword evidence="6" id="KW-1185">Reference proteome</keyword>
<accession>A0A0F4YLT7</accession>
<dbReference type="GO" id="GO:0043386">
    <property type="term" value="P:mycotoxin biosynthetic process"/>
    <property type="evidence" value="ECO:0007669"/>
    <property type="project" value="InterPro"/>
</dbReference>
<feature type="compositionally biased region" description="Basic and acidic residues" evidence="4">
    <location>
        <begin position="1"/>
        <end position="11"/>
    </location>
</feature>
<sequence length="327" mass="37456">MTSEHEYHDLHSGSSHNGSSTEVEESLLSEKEDDWQPKRGGQRRRTWKGRVLEKIKSNWWIVDTSLLLIIIALLVEPRWQKWKKIEYEFAGDVTGFAPQFSQQITTFKPDLGFAPENTSEFWSDAVQDKWLSIVPRGLGYVRVDNPSEYNNLPTPIHDYANMTVFTTAMPHQLHCLYNILAVYAAITSDNPRGLPTEMTFHLQHCFEYLRLSIMCCGDVALEGAETTFPDGFDGSDGWDAMHVWRMTGCGYDGWHVDRLSMIMKDLSFSPRITYLSTCLDVSRVTDLGLGLIAYLTSVRCNRSEQQSKNKAIYRESKIQYTNCQLSI</sequence>
<evidence type="ECO:0008006" key="7">
    <source>
        <dbReference type="Google" id="ProtNLM"/>
    </source>
</evidence>
<gene>
    <name evidence="5" type="ORF">T310_7213</name>
</gene>
<dbReference type="InterPro" id="IPR021765">
    <property type="entry name" value="UstYa-like"/>
</dbReference>
<evidence type="ECO:0000256" key="3">
    <source>
        <dbReference type="ARBA" id="ARBA00035112"/>
    </source>
</evidence>
<dbReference type="AlphaFoldDB" id="A0A0F4YLT7"/>
<evidence type="ECO:0000313" key="6">
    <source>
        <dbReference type="Proteomes" id="UP000053958"/>
    </source>
</evidence>
<comment type="pathway">
    <text evidence="1">Mycotoxin biosynthesis.</text>
</comment>
<dbReference type="OrthoDB" id="3687641at2759"/>
<dbReference type="STRING" id="1408163.A0A0F4YLT7"/>
<evidence type="ECO:0000313" key="5">
    <source>
        <dbReference type="EMBL" id="KKA18821.1"/>
    </source>
</evidence>
<proteinExistence type="inferred from homology"/>
<keyword evidence="2" id="KW-0560">Oxidoreductase</keyword>
<name>A0A0F4YLT7_RASE3</name>
<feature type="compositionally biased region" description="Basic and acidic residues" evidence="4">
    <location>
        <begin position="28"/>
        <end position="37"/>
    </location>
</feature>
<dbReference type="PANTHER" id="PTHR33365:SF11">
    <property type="entry name" value="TAT PATHWAY SIGNAL SEQUENCE"/>
    <property type="match status" value="1"/>
</dbReference>
<organism evidence="5 6">
    <name type="scientific">Rasamsonia emersonii (strain ATCC 16479 / CBS 393.64 / IMI 116815)</name>
    <dbReference type="NCBI Taxonomy" id="1408163"/>
    <lineage>
        <taxon>Eukaryota</taxon>
        <taxon>Fungi</taxon>
        <taxon>Dikarya</taxon>
        <taxon>Ascomycota</taxon>
        <taxon>Pezizomycotina</taxon>
        <taxon>Eurotiomycetes</taxon>
        <taxon>Eurotiomycetidae</taxon>
        <taxon>Eurotiales</taxon>
        <taxon>Trichocomaceae</taxon>
        <taxon>Rasamsonia</taxon>
    </lineage>
</organism>
<dbReference type="GO" id="GO:0016491">
    <property type="term" value="F:oxidoreductase activity"/>
    <property type="evidence" value="ECO:0007669"/>
    <property type="project" value="UniProtKB-KW"/>
</dbReference>
<evidence type="ECO:0000256" key="1">
    <source>
        <dbReference type="ARBA" id="ARBA00004685"/>
    </source>
</evidence>
<dbReference type="Pfam" id="PF11807">
    <property type="entry name" value="UstYa"/>
    <property type="match status" value="1"/>
</dbReference>